<comment type="pathway">
    <text evidence="1">Plant hormone metabolism; auxin biosynthesis.</text>
</comment>
<dbReference type="PANTHER" id="PTHR10742">
    <property type="entry name" value="FLAVIN MONOAMINE OXIDASE"/>
    <property type="match status" value="1"/>
</dbReference>
<evidence type="ECO:0000256" key="3">
    <source>
        <dbReference type="ARBA" id="ARBA00012535"/>
    </source>
</evidence>
<dbReference type="Pfam" id="PF01593">
    <property type="entry name" value="Amino_oxidase"/>
    <property type="match status" value="2"/>
</dbReference>
<keyword evidence="5" id="KW-0073">Auxin biosynthesis</keyword>
<dbReference type="RefSeq" id="WP_202859429.1">
    <property type="nucleotide sequence ID" value="NZ_JAEUGD010000067.1"/>
</dbReference>
<protein>
    <recommendedName>
        <fullName evidence="4">Tryptophan 2-monooxygenase</fullName>
        <ecNumber evidence="3">1.13.12.3</ecNumber>
    </recommendedName>
</protein>
<evidence type="ECO:0000256" key="6">
    <source>
        <dbReference type="ARBA" id="ARBA00047321"/>
    </source>
</evidence>
<feature type="domain" description="Amine oxidase" evidence="7">
    <location>
        <begin position="235"/>
        <end position="456"/>
    </location>
</feature>
<dbReference type="EMBL" id="JAEUGD010000067">
    <property type="protein sequence ID" value="MBL6449890.1"/>
    <property type="molecule type" value="Genomic_DNA"/>
</dbReference>
<comment type="caution">
    <text evidence="8">The sequence shown here is derived from an EMBL/GenBank/DDBJ whole genome shotgun (WGS) entry which is preliminary data.</text>
</comment>
<accession>A0A937G153</accession>
<dbReference type="EC" id="1.13.12.3" evidence="3"/>
<comment type="similarity">
    <text evidence="2">Belongs to the tryptophan 2-monooxygenase family.</text>
</comment>
<feature type="domain" description="Amine oxidase" evidence="7">
    <location>
        <begin position="51"/>
        <end position="131"/>
    </location>
</feature>
<comment type="catalytic activity">
    <reaction evidence="6">
        <text>L-tryptophan + O2 = indole-3-acetamide + CO2 + H2O</text>
        <dbReference type="Rhea" id="RHEA:16165"/>
        <dbReference type="ChEBI" id="CHEBI:15377"/>
        <dbReference type="ChEBI" id="CHEBI:15379"/>
        <dbReference type="ChEBI" id="CHEBI:16031"/>
        <dbReference type="ChEBI" id="CHEBI:16526"/>
        <dbReference type="ChEBI" id="CHEBI:57912"/>
        <dbReference type="EC" id="1.13.12.3"/>
    </reaction>
</comment>
<evidence type="ECO:0000256" key="2">
    <source>
        <dbReference type="ARBA" id="ARBA00005833"/>
    </source>
</evidence>
<sequence>MDRRKALKRIGIGASAGLFLPSLLTSCKDDEDPKPTIDYNGTVIVIGAGAAGLYTADLLVSQGIDVVILEAGDRIGGRVKSVRGFADFPVELGADLLKSQNSLFLQRIQAFNLTTVPVGAGRESIFFFNGQALPAADWQNHTDFVAAQSFINNISSYSGEDKTILQAAQDVGLDPSVYRLIEGQMAESLGTDSNKVGISGAKSSTNLSSNGVDIALANNPVEDIFFSVFNHLVERVNFNTSVTSIDYTGEEILIETNNGSFQGSKVVVTVPVSILKSNRILFVPSLPEPKMTALSRIGMTSAIKVFVKFNKNFWGQNVLKVFGGNLIPVYTSIGPEISVSNRTLMIEVFGQDADALRVLSDEDLKSAILSDLDQIFDGKASLNNDITGLIKMDWASDENIQGGYSYPLVGGSDNDRIVLADDIDARVYFAGEATSVQYGTLDGAFESGSIAAQNIITHIKEEKSQ</sequence>
<dbReference type="Gene3D" id="3.50.50.60">
    <property type="entry name" value="FAD/NAD(P)-binding domain"/>
    <property type="match status" value="1"/>
</dbReference>
<evidence type="ECO:0000256" key="5">
    <source>
        <dbReference type="ARBA" id="ARBA00023070"/>
    </source>
</evidence>
<name>A0A937G153_9BACT</name>
<evidence type="ECO:0000259" key="7">
    <source>
        <dbReference type="Pfam" id="PF01593"/>
    </source>
</evidence>
<reference evidence="8" key="1">
    <citation type="submission" date="2021-01" db="EMBL/GenBank/DDBJ databases">
        <title>Fulvivirga kasyanovii gen. nov., sp nov., a novel member of the phylum Bacteroidetes isolated from seawater in a mussel farm.</title>
        <authorList>
            <person name="Zhao L.-H."/>
            <person name="Wang Z.-J."/>
        </authorList>
    </citation>
    <scope>NUCLEOTIDE SEQUENCE</scope>
    <source>
        <strain evidence="8">29W222</strain>
    </source>
</reference>
<dbReference type="InterPro" id="IPR002937">
    <property type="entry name" value="Amino_oxidase"/>
</dbReference>
<dbReference type="Proteomes" id="UP000614216">
    <property type="component" value="Unassembled WGS sequence"/>
</dbReference>
<dbReference type="GO" id="GO:0050361">
    <property type="term" value="F:tryptophan 2-monooxygenase activity"/>
    <property type="evidence" value="ECO:0007669"/>
    <property type="project" value="UniProtKB-EC"/>
</dbReference>
<evidence type="ECO:0000256" key="1">
    <source>
        <dbReference type="ARBA" id="ARBA00004814"/>
    </source>
</evidence>
<dbReference type="Gene3D" id="3.90.660.10">
    <property type="match status" value="1"/>
</dbReference>
<gene>
    <name evidence="8" type="ORF">JMN32_26495</name>
</gene>
<evidence type="ECO:0000313" key="8">
    <source>
        <dbReference type="EMBL" id="MBL6449890.1"/>
    </source>
</evidence>
<dbReference type="SUPFAM" id="SSF54373">
    <property type="entry name" value="FAD-linked reductases, C-terminal domain"/>
    <property type="match status" value="1"/>
</dbReference>
<dbReference type="PRINTS" id="PR00420">
    <property type="entry name" value="RNGMNOXGNASE"/>
</dbReference>
<proteinExistence type="inferred from homology"/>
<dbReference type="PROSITE" id="PS51257">
    <property type="entry name" value="PROKAR_LIPOPROTEIN"/>
    <property type="match status" value="1"/>
</dbReference>
<evidence type="ECO:0000256" key="4">
    <source>
        <dbReference type="ARBA" id="ARBA00017871"/>
    </source>
</evidence>
<dbReference type="InterPro" id="IPR036188">
    <property type="entry name" value="FAD/NAD-bd_sf"/>
</dbReference>
<dbReference type="PANTHER" id="PTHR10742:SF410">
    <property type="entry name" value="LYSINE-SPECIFIC HISTONE DEMETHYLASE 2"/>
    <property type="match status" value="1"/>
</dbReference>
<dbReference type="InterPro" id="IPR050281">
    <property type="entry name" value="Flavin_monoamine_oxidase"/>
</dbReference>
<keyword evidence="9" id="KW-1185">Reference proteome</keyword>
<evidence type="ECO:0000313" key="9">
    <source>
        <dbReference type="Proteomes" id="UP000614216"/>
    </source>
</evidence>
<dbReference type="SUPFAM" id="SSF51905">
    <property type="entry name" value="FAD/NAD(P)-binding domain"/>
    <property type="match status" value="1"/>
</dbReference>
<dbReference type="GO" id="GO:0009851">
    <property type="term" value="P:auxin biosynthetic process"/>
    <property type="evidence" value="ECO:0007669"/>
    <property type="project" value="UniProtKB-KW"/>
</dbReference>
<organism evidence="8 9">
    <name type="scientific">Fulvivirga marina</name>
    <dbReference type="NCBI Taxonomy" id="2494733"/>
    <lineage>
        <taxon>Bacteria</taxon>
        <taxon>Pseudomonadati</taxon>
        <taxon>Bacteroidota</taxon>
        <taxon>Cytophagia</taxon>
        <taxon>Cytophagales</taxon>
        <taxon>Fulvivirgaceae</taxon>
        <taxon>Fulvivirga</taxon>
    </lineage>
</organism>
<dbReference type="AlphaFoldDB" id="A0A937G153"/>